<organism evidence="16">
    <name type="scientific">Ajellomyces dermatitidis (strain ATCC 18188 / CBS 674.68)</name>
    <name type="common">Blastomyces dermatitidis</name>
    <dbReference type="NCBI Taxonomy" id="653446"/>
    <lineage>
        <taxon>Eukaryota</taxon>
        <taxon>Fungi</taxon>
        <taxon>Dikarya</taxon>
        <taxon>Ascomycota</taxon>
        <taxon>Pezizomycotina</taxon>
        <taxon>Eurotiomycetes</taxon>
        <taxon>Eurotiomycetidae</taxon>
        <taxon>Onygenales</taxon>
        <taxon>Ajellomycetaceae</taxon>
        <taxon>Blastomyces</taxon>
    </lineage>
</organism>
<evidence type="ECO:0000256" key="10">
    <source>
        <dbReference type="ARBA" id="ARBA00022892"/>
    </source>
</evidence>
<dbReference type="EMBL" id="GG749408">
    <property type="protein sequence ID" value="KMW66597.1"/>
    <property type="molecule type" value="Genomic_DNA"/>
</dbReference>
<dbReference type="Proteomes" id="UP000007802">
    <property type="component" value="Unassembled WGS sequence"/>
</dbReference>
<evidence type="ECO:0000256" key="6">
    <source>
        <dbReference type="ARBA" id="ARBA00022448"/>
    </source>
</evidence>
<dbReference type="OrthoDB" id="542917at2759"/>
<dbReference type="PANTHER" id="PTHR13923">
    <property type="entry name" value="SEC31-RELATED PROTEIN"/>
    <property type="match status" value="1"/>
</dbReference>
<evidence type="ECO:0000256" key="3">
    <source>
        <dbReference type="ARBA" id="ARBA00009358"/>
    </source>
</evidence>
<feature type="compositionally biased region" description="Low complexity" evidence="15">
    <location>
        <begin position="77"/>
        <end position="88"/>
    </location>
</feature>
<dbReference type="AlphaFoldDB" id="A0A0J9EKC8"/>
<evidence type="ECO:0000256" key="15">
    <source>
        <dbReference type="SAM" id="MobiDB-lite"/>
    </source>
</evidence>
<feature type="compositionally biased region" description="Pro residues" evidence="15">
    <location>
        <begin position="60"/>
        <end position="76"/>
    </location>
</feature>
<dbReference type="GO" id="GO:0070971">
    <property type="term" value="C:endoplasmic reticulum exit site"/>
    <property type="evidence" value="ECO:0007669"/>
    <property type="project" value="TreeGrafter"/>
</dbReference>
<dbReference type="FunFam" id="1.20.940.10:FF:000007">
    <property type="entry name" value="Protein transport protein (SEC31), putative"/>
    <property type="match status" value="1"/>
</dbReference>
<evidence type="ECO:0000256" key="2">
    <source>
        <dbReference type="ARBA" id="ARBA00004397"/>
    </source>
</evidence>
<evidence type="ECO:0000256" key="8">
    <source>
        <dbReference type="ARBA" id="ARBA00022737"/>
    </source>
</evidence>
<dbReference type="InterPro" id="IPR040251">
    <property type="entry name" value="SEC31-like"/>
</dbReference>
<feature type="compositionally biased region" description="Pro residues" evidence="15">
    <location>
        <begin position="1"/>
        <end position="22"/>
    </location>
</feature>
<evidence type="ECO:0000313" key="16">
    <source>
        <dbReference type="EMBL" id="KMW66597.1"/>
    </source>
</evidence>
<comment type="similarity">
    <text evidence="3">Belongs to the WD repeat SEC31 family.</text>
</comment>
<gene>
    <name evidence="16" type="ORF">BDDG_11605</name>
</gene>
<feature type="region of interest" description="Disordered" evidence="15">
    <location>
        <begin position="1"/>
        <end position="175"/>
    </location>
</feature>
<evidence type="ECO:0000256" key="13">
    <source>
        <dbReference type="ARBA" id="ARBA00023329"/>
    </source>
</evidence>
<feature type="compositionally biased region" description="Low complexity" evidence="15">
    <location>
        <begin position="35"/>
        <end position="45"/>
    </location>
</feature>
<keyword evidence="12" id="KW-0472">Membrane</keyword>
<dbReference type="GO" id="GO:0090110">
    <property type="term" value="P:COPII-coated vesicle cargo loading"/>
    <property type="evidence" value="ECO:0007669"/>
    <property type="project" value="TreeGrafter"/>
</dbReference>
<reference evidence="16" key="1">
    <citation type="submission" date="2010-03" db="EMBL/GenBank/DDBJ databases">
        <title>Annotation of Blastomyces dermatitidis strain ATCC 18188.</title>
        <authorList>
            <consortium name="The Broad Institute Genome Sequencing Platform"/>
            <consortium name="Broad Institute Genome Sequencing Center for Infectious Disease."/>
            <person name="Cuomo C."/>
            <person name="Klein B."/>
            <person name="Sullivan T."/>
            <person name="Heitman J."/>
            <person name="Young S."/>
            <person name="Zeng Q."/>
            <person name="Gargeya S."/>
            <person name="Alvarado L."/>
            <person name="Berlin A.M."/>
            <person name="Chapman S.B."/>
            <person name="Chen Z."/>
            <person name="Freedman E."/>
            <person name="Gellesch M."/>
            <person name="Goldberg J."/>
            <person name="Griggs A."/>
            <person name="Gujja S."/>
            <person name="Heilman E."/>
            <person name="Heiman D."/>
            <person name="Howarth C."/>
            <person name="Mehta T."/>
            <person name="Neiman D."/>
            <person name="Pearson M."/>
            <person name="Roberts A."/>
            <person name="Saif S."/>
            <person name="Shea T."/>
            <person name="Shenoy N."/>
            <person name="Sisk P."/>
            <person name="Stolte C."/>
            <person name="Sykes S."/>
            <person name="White J."/>
            <person name="Yandava C."/>
            <person name="Haas B."/>
            <person name="Nusbaum C."/>
            <person name="Birren B."/>
        </authorList>
    </citation>
    <scope>NUCLEOTIDE SEQUENCE</scope>
    <source>
        <strain evidence="16">ATCC 18188</strain>
    </source>
</reference>
<evidence type="ECO:0000256" key="12">
    <source>
        <dbReference type="ARBA" id="ARBA00023136"/>
    </source>
</evidence>
<evidence type="ECO:0000256" key="11">
    <source>
        <dbReference type="ARBA" id="ARBA00022927"/>
    </source>
</evidence>
<feature type="compositionally biased region" description="Pro residues" evidence="15">
    <location>
        <begin position="119"/>
        <end position="132"/>
    </location>
</feature>
<evidence type="ECO:0000256" key="1">
    <source>
        <dbReference type="ARBA" id="ARBA00004299"/>
    </source>
</evidence>
<dbReference type="GO" id="GO:0005789">
    <property type="term" value="C:endoplasmic reticulum membrane"/>
    <property type="evidence" value="ECO:0007669"/>
    <property type="project" value="UniProtKB-SubCell"/>
</dbReference>
<dbReference type="GO" id="GO:0005198">
    <property type="term" value="F:structural molecule activity"/>
    <property type="evidence" value="ECO:0007669"/>
    <property type="project" value="TreeGrafter"/>
</dbReference>
<dbReference type="GO" id="GO:0015031">
    <property type="term" value="P:protein transport"/>
    <property type="evidence" value="ECO:0007669"/>
    <property type="project" value="UniProtKB-KW"/>
</dbReference>
<keyword evidence="9" id="KW-0256">Endoplasmic reticulum</keyword>
<keyword evidence="13" id="KW-0968">Cytoplasmic vesicle</keyword>
<evidence type="ECO:0000256" key="4">
    <source>
        <dbReference type="ARBA" id="ARBA00013507"/>
    </source>
</evidence>
<dbReference type="PANTHER" id="PTHR13923:SF11">
    <property type="entry name" value="SECRETORY 31, ISOFORM D"/>
    <property type="match status" value="1"/>
</dbReference>
<proteinExistence type="inferred from homology"/>
<accession>A0A0J9EKC8</accession>
<keyword evidence="11" id="KW-0653">Protein transport</keyword>
<sequence length="280" mass="29383">MAIPPPPRGPAAPPRMTPPPAVGQPHGFQAPERPPSTSSAYTPTTQHLPPGPAMIAPQIPRGPSPYNAPPSGPPPSNRYAPSPAAQPSAPQPPRPAVAPPPTGAPAPAPVPSPHAYHHPPAPAQGPYAPPSAPAAGRPEPPHPGSAPASRPGTAQSQRKPAPAAKYPPGDRTHIPANAQPIFEILSADMQRVKARAPTSFKAQVNDAERRLNILFDHLNNEDLLKPATVESMAELARAIQARDYDTAQAIHLDIFTNRNDECGNWMVGVKRLIGMSRATP</sequence>
<feature type="compositionally biased region" description="Pro residues" evidence="15">
    <location>
        <begin position="89"/>
        <end position="112"/>
    </location>
</feature>
<keyword evidence="10" id="KW-0931">ER-Golgi transport</keyword>
<comment type="function">
    <text evidence="14">Component of the coat protein complex II (COPII) which promotes the formation of transport vesicles from the endoplasmic reticulum (ER). The coat has two main functions, the physical deformation of the endoplasmic reticulum membrane into vesicles and the selection of cargo molecules.</text>
</comment>
<protein>
    <recommendedName>
        <fullName evidence="5">Protein transport protein SEC31</fullName>
    </recommendedName>
    <alternativeName>
        <fullName evidence="4">Protein transport protein sec31</fullName>
    </alternativeName>
</protein>
<keyword evidence="7" id="KW-0853">WD repeat</keyword>
<keyword evidence="8" id="KW-0677">Repeat</keyword>
<evidence type="ECO:0000256" key="14">
    <source>
        <dbReference type="ARBA" id="ARBA00025471"/>
    </source>
</evidence>
<comment type="subcellular location">
    <subcellularLocation>
        <location evidence="1">Cytoplasmic vesicle</location>
        <location evidence="1">COPII-coated vesicle membrane</location>
        <topology evidence="1">Peripheral membrane protein</topology>
        <orientation evidence="1">Cytoplasmic side</orientation>
    </subcellularLocation>
    <subcellularLocation>
        <location evidence="2">Endoplasmic reticulum membrane</location>
        <topology evidence="2">Peripheral membrane protein</topology>
        <orientation evidence="2">Cytoplasmic side</orientation>
    </subcellularLocation>
</comment>
<keyword evidence="6" id="KW-0813">Transport</keyword>
<dbReference type="Gene3D" id="1.20.940.10">
    <property type="entry name" value="Functional domain of the splicing factor Prp18"/>
    <property type="match status" value="1"/>
</dbReference>
<name>A0A0J9EKC8_AJEDA</name>
<dbReference type="GO" id="GO:0030127">
    <property type="term" value="C:COPII vesicle coat"/>
    <property type="evidence" value="ECO:0007669"/>
    <property type="project" value="TreeGrafter"/>
</dbReference>
<evidence type="ECO:0000256" key="7">
    <source>
        <dbReference type="ARBA" id="ARBA00022574"/>
    </source>
</evidence>
<evidence type="ECO:0000256" key="9">
    <source>
        <dbReference type="ARBA" id="ARBA00022824"/>
    </source>
</evidence>
<evidence type="ECO:0000256" key="5">
    <source>
        <dbReference type="ARBA" id="ARBA00021236"/>
    </source>
</evidence>
<dbReference type="GO" id="GO:0007029">
    <property type="term" value="P:endoplasmic reticulum organization"/>
    <property type="evidence" value="ECO:0007669"/>
    <property type="project" value="TreeGrafter"/>
</dbReference>